<reference evidence="2" key="1">
    <citation type="journal article" date="2023" name="G3 (Bethesda)">
        <title>A reference genome for the long-term kleptoplast-retaining sea slug Elysia crispata morphotype clarki.</title>
        <authorList>
            <person name="Eastman K.E."/>
            <person name="Pendleton A.L."/>
            <person name="Shaikh M.A."/>
            <person name="Suttiyut T."/>
            <person name="Ogas R."/>
            <person name="Tomko P."/>
            <person name="Gavelis G."/>
            <person name="Widhalm J.R."/>
            <person name="Wisecaver J.H."/>
        </authorList>
    </citation>
    <scope>NUCLEOTIDE SEQUENCE</scope>
    <source>
        <strain evidence="2">ECLA1</strain>
    </source>
</reference>
<protein>
    <submittedName>
        <fullName evidence="2">Uncharacterized protein</fullName>
    </submittedName>
</protein>
<evidence type="ECO:0000313" key="2">
    <source>
        <dbReference type="EMBL" id="KAK3754611.1"/>
    </source>
</evidence>
<dbReference type="AlphaFoldDB" id="A0AAE0YQU6"/>
<proteinExistence type="predicted"/>
<dbReference type="EMBL" id="JAWDGP010005659">
    <property type="protein sequence ID" value="KAK3754611.1"/>
    <property type="molecule type" value="Genomic_DNA"/>
</dbReference>
<keyword evidence="3" id="KW-1185">Reference proteome</keyword>
<gene>
    <name evidence="2" type="ORF">RRG08_065198</name>
</gene>
<evidence type="ECO:0000256" key="1">
    <source>
        <dbReference type="SAM" id="MobiDB-lite"/>
    </source>
</evidence>
<organism evidence="2 3">
    <name type="scientific">Elysia crispata</name>
    <name type="common">lettuce slug</name>
    <dbReference type="NCBI Taxonomy" id="231223"/>
    <lineage>
        <taxon>Eukaryota</taxon>
        <taxon>Metazoa</taxon>
        <taxon>Spiralia</taxon>
        <taxon>Lophotrochozoa</taxon>
        <taxon>Mollusca</taxon>
        <taxon>Gastropoda</taxon>
        <taxon>Heterobranchia</taxon>
        <taxon>Euthyneura</taxon>
        <taxon>Panpulmonata</taxon>
        <taxon>Sacoglossa</taxon>
        <taxon>Placobranchoidea</taxon>
        <taxon>Plakobranchidae</taxon>
        <taxon>Elysia</taxon>
    </lineage>
</organism>
<feature type="region of interest" description="Disordered" evidence="1">
    <location>
        <begin position="60"/>
        <end position="80"/>
    </location>
</feature>
<comment type="caution">
    <text evidence="2">The sequence shown here is derived from an EMBL/GenBank/DDBJ whole genome shotgun (WGS) entry which is preliminary data.</text>
</comment>
<name>A0AAE0YQU6_9GAST</name>
<sequence length="80" mass="8977">MALIRTEEIRVSDHSKPFISPSGRARSLPARLRLFEARGTSCEPTYPLLHPTYTHPETASQLPNDFIVGQPTHFSTHPIP</sequence>
<accession>A0AAE0YQU6</accession>
<evidence type="ECO:0000313" key="3">
    <source>
        <dbReference type="Proteomes" id="UP001283361"/>
    </source>
</evidence>
<dbReference type="Proteomes" id="UP001283361">
    <property type="component" value="Unassembled WGS sequence"/>
</dbReference>